<sequence length="80" mass="9523">MEDRLIERLNSFDKRLDELENEVQRLTNLLNEFEHATLQMVDEKIESAMIGTVSEDDIDNLEWDLRVWTEGLINEKRSND</sequence>
<feature type="coiled-coil region" evidence="1">
    <location>
        <begin position="2"/>
        <end position="39"/>
    </location>
</feature>
<dbReference type="STRING" id="1121925.SAMN02746011_01018"/>
<dbReference type="Proteomes" id="UP000189941">
    <property type="component" value="Unassembled WGS sequence"/>
</dbReference>
<gene>
    <name evidence="2" type="ORF">SAMN02746011_01018</name>
</gene>
<dbReference type="EMBL" id="FUWO01000007">
    <property type="protein sequence ID" value="SJZ51619.1"/>
    <property type="molecule type" value="Genomic_DNA"/>
</dbReference>
<evidence type="ECO:0000313" key="3">
    <source>
        <dbReference type="Proteomes" id="UP000189941"/>
    </source>
</evidence>
<reference evidence="3" key="1">
    <citation type="submission" date="2017-02" db="EMBL/GenBank/DDBJ databases">
        <authorList>
            <person name="Varghese N."/>
            <person name="Submissions S."/>
        </authorList>
    </citation>
    <scope>NUCLEOTIDE SEQUENCE [LARGE SCALE GENOMIC DNA]</scope>
    <source>
        <strain evidence="3">DSM 15739</strain>
    </source>
</reference>
<accession>A0A1T4LA46</accession>
<organism evidence="2 3">
    <name type="scientific">Globicatella sulfidifaciens DSM 15739</name>
    <dbReference type="NCBI Taxonomy" id="1121925"/>
    <lineage>
        <taxon>Bacteria</taxon>
        <taxon>Bacillati</taxon>
        <taxon>Bacillota</taxon>
        <taxon>Bacilli</taxon>
        <taxon>Lactobacillales</taxon>
        <taxon>Aerococcaceae</taxon>
        <taxon>Globicatella</taxon>
    </lineage>
</organism>
<dbReference type="RefSeq" id="WP_078755783.1">
    <property type="nucleotide sequence ID" value="NZ_FUWO01000007.1"/>
</dbReference>
<evidence type="ECO:0000256" key="1">
    <source>
        <dbReference type="SAM" id="Coils"/>
    </source>
</evidence>
<keyword evidence="3" id="KW-1185">Reference proteome</keyword>
<evidence type="ECO:0000313" key="2">
    <source>
        <dbReference type="EMBL" id="SJZ51619.1"/>
    </source>
</evidence>
<keyword evidence="1" id="KW-0175">Coiled coil</keyword>
<name>A0A1T4LA46_9LACT</name>
<proteinExistence type="predicted"/>
<dbReference type="AlphaFoldDB" id="A0A1T4LA46"/>
<protein>
    <submittedName>
        <fullName evidence="2">Uncharacterized protein</fullName>
    </submittedName>
</protein>